<evidence type="ECO:0000259" key="2">
    <source>
        <dbReference type="PROSITE" id="PS50119"/>
    </source>
</evidence>
<sequence>MASNLESSLAAKGSDTLWDFSCDACNKNEAQFYCEGCSKCYCGNCVKLHNQLFNSH</sequence>
<dbReference type="GO" id="GO:0008270">
    <property type="term" value="F:zinc ion binding"/>
    <property type="evidence" value="ECO:0007669"/>
    <property type="project" value="UniProtKB-KW"/>
</dbReference>
<organism evidence="3 4">
    <name type="scientific">Dreissena polymorpha</name>
    <name type="common">Zebra mussel</name>
    <name type="synonym">Mytilus polymorpha</name>
    <dbReference type="NCBI Taxonomy" id="45954"/>
    <lineage>
        <taxon>Eukaryota</taxon>
        <taxon>Metazoa</taxon>
        <taxon>Spiralia</taxon>
        <taxon>Lophotrochozoa</taxon>
        <taxon>Mollusca</taxon>
        <taxon>Bivalvia</taxon>
        <taxon>Autobranchia</taxon>
        <taxon>Heteroconchia</taxon>
        <taxon>Euheterodonta</taxon>
        <taxon>Imparidentia</taxon>
        <taxon>Neoheterodontei</taxon>
        <taxon>Myida</taxon>
        <taxon>Dreissenoidea</taxon>
        <taxon>Dreissenidae</taxon>
        <taxon>Dreissena</taxon>
    </lineage>
</organism>
<evidence type="ECO:0000256" key="1">
    <source>
        <dbReference type="PROSITE-ProRule" id="PRU00024"/>
    </source>
</evidence>
<reference evidence="3" key="1">
    <citation type="journal article" date="2019" name="bioRxiv">
        <title>The Genome of the Zebra Mussel, Dreissena polymorpha: A Resource for Invasive Species Research.</title>
        <authorList>
            <person name="McCartney M.A."/>
            <person name="Auch B."/>
            <person name="Kono T."/>
            <person name="Mallez S."/>
            <person name="Zhang Y."/>
            <person name="Obille A."/>
            <person name="Becker A."/>
            <person name="Abrahante J.E."/>
            <person name="Garbe J."/>
            <person name="Badalamenti J.P."/>
            <person name="Herman A."/>
            <person name="Mangelson H."/>
            <person name="Liachko I."/>
            <person name="Sullivan S."/>
            <person name="Sone E.D."/>
            <person name="Koren S."/>
            <person name="Silverstein K.A.T."/>
            <person name="Beckman K.B."/>
            <person name="Gohl D.M."/>
        </authorList>
    </citation>
    <scope>NUCLEOTIDE SEQUENCE</scope>
    <source>
        <strain evidence="3">Duluth1</strain>
        <tissue evidence="3">Whole animal</tissue>
    </source>
</reference>
<keyword evidence="1" id="KW-0862">Zinc</keyword>
<evidence type="ECO:0000313" key="4">
    <source>
        <dbReference type="Proteomes" id="UP000828390"/>
    </source>
</evidence>
<keyword evidence="4" id="KW-1185">Reference proteome</keyword>
<name>A0A9D4I6B2_DREPO</name>
<dbReference type="AlphaFoldDB" id="A0A9D4I6B2"/>
<protein>
    <recommendedName>
        <fullName evidence="2">B box-type domain-containing protein</fullName>
    </recommendedName>
</protein>
<dbReference type="InterPro" id="IPR000315">
    <property type="entry name" value="Znf_B-box"/>
</dbReference>
<keyword evidence="1" id="KW-0479">Metal-binding</keyword>
<feature type="domain" description="B box-type" evidence="2">
    <location>
        <begin position="22"/>
        <end position="56"/>
    </location>
</feature>
<gene>
    <name evidence="3" type="ORF">DPMN_184360</name>
</gene>
<comment type="caution">
    <text evidence="3">The sequence shown here is derived from an EMBL/GenBank/DDBJ whole genome shotgun (WGS) entry which is preliminary data.</text>
</comment>
<dbReference type="Proteomes" id="UP000828390">
    <property type="component" value="Unassembled WGS sequence"/>
</dbReference>
<evidence type="ECO:0000313" key="3">
    <source>
        <dbReference type="EMBL" id="KAH3749845.1"/>
    </source>
</evidence>
<dbReference type="PROSITE" id="PS50119">
    <property type="entry name" value="ZF_BBOX"/>
    <property type="match status" value="1"/>
</dbReference>
<dbReference type="EMBL" id="JAIWYP010000010">
    <property type="protein sequence ID" value="KAH3749845.1"/>
    <property type="molecule type" value="Genomic_DNA"/>
</dbReference>
<proteinExistence type="predicted"/>
<dbReference type="Pfam" id="PF00643">
    <property type="entry name" value="zf-B_box"/>
    <property type="match status" value="1"/>
</dbReference>
<keyword evidence="1" id="KW-0863">Zinc-finger</keyword>
<reference evidence="3" key="2">
    <citation type="submission" date="2020-11" db="EMBL/GenBank/DDBJ databases">
        <authorList>
            <person name="McCartney M.A."/>
            <person name="Auch B."/>
            <person name="Kono T."/>
            <person name="Mallez S."/>
            <person name="Becker A."/>
            <person name="Gohl D.M."/>
            <person name="Silverstein K.A.T."/>
            <person name="Koren S."/>
            <person name="Bechman K.B."/>
            <person name="Herman A."/>
            <person name="Abrahante J.E."/>
            <person name="Garbe J."/>
        </authorList>
    </citation>
    <scope>NUCLEOTIDE SEQUENCE</scope>
    <source>
        <strain evidence="3">Duluth1</strain>
        <tissue evidence="3">Whole animal</tissue>
    </source>
</reference>
<accession>A0A9D4I6B2</accession>